<name>A0A2W5U2S1_CERSP</name>
<dbReference type="AlphaFoldDB" id="A0A2W5U2S1"/>
<evidence type="ECO:0000259" key="1">
    <source>
        <dbReference type="Pfam" id="PF00700"/>
    </source>
</evidence>
<sequence length="333" mass="34043">MTLSSIGDRARSFTMQNQTTRLKVELDRRSFEATTGRSGDIGQLLKGDFTPLSTIDASIARLGAYKTATTEAALATSAMQTVLATMDGLASQLGASLVTVASPGNPVSIDAAGTDALTSFRTAVAAINGRLGDRTLFAGVETRMPALAPAENILDAMMVAVAGSLSASEVEFALDAWFASSIGYVAEAYLGGAALGPMSIAADEAVTVDVTANDPAIRETLKGLGMAALLARGVLAADFDQRAVLAGRAGTVLIEGATSRSTVAARIGTAEARIAGASARNSAEVTALGIARTGIAAIDPYEAATELTNAETQLDTLYAITARLSRLSLASYL</sequence>
<keyword evidence="2" id="KW-0966">Cell projection</keyword>
<accession>A0A2W5U2S1</accession>
<feature type="domain" description="Flagellin C-terminal" evidence="1">
    <location>
        <begin position="259"/>
        <end position="333"/>
    </location>
</feature>
<organism evidence="2 3">
    <name type="scientific">Cereibacter sphaeroides</name>
    <name type="common">Rhodobacter sphaeroides</name>
    <dbReference type="NCBI Taxonomy" id="1063"/>
    <lineage>
        <taxon>Bacteria</taxon>
        <taxon>Pseudomonadati</taxon>
        <taxon>Pseudomonadota</taxon>
        <taxon>Alphaproteobacteria</taxon>
        <taxon>Rhodobacterales</taxon>
        <taxon>Paracoccaceae</taxon>
        <taxon>Cereibacter</taxon>
    </lineage>
</organism>
<reference evidence="2 3" key="1">
    <citation type="submission" date="2017-08" db="EMBL/GenBank/DDBJ databases">
        <title>Infants hospitalized years apart are colonized by the same room-sourced microbial strains.</title>
        <authorList>
            <person name="Brooks B."/>
            <person name="Olm M.R."/>
            <person name="Firek B.A."/>
            <person name="Baker R."/>
            <person name="Thomas B.C."/>
            <person name="Morowitz M.J."/>
            <person name="Banfield J.F."/>
        </authorList>
    </citation>
    <scope>NUCLEOTIDE SEQUENCE [LARGE SCALE GENOMIC DNA]</scope>
    <source>
        <strain evidence="2">S2_003_000_R2_11</strain>
    </source>
</reference>
<dbReference type="EMBL" id="QFQS01000002">
    <property type="protein sequence ID" value="PZQ97623.1"/>
    <property type="molecule type" value="Genomic_DNA"/>
</dbReference>
<dbReference type="InterPro" id="IPR046358">
    <property type="entry name" value="Flagellin_C"/>
</dbReference>
<dbReference type="Proteomes" id="UP000248975">
    <property type="component" value="Unassembled WGS sequence"/>
</dbReference>
<dbReference type="Pfam" id="PF00700">
    <property type="entry name" value="Flagellin_C"/>
    <property type="match status" value="1"/>
</dbReference>
<evidence type="ECO:0000313" key="2">
    <source>
        <dbReference type="EMBL" id="PZQ97623.1"/>
    </source>
</evidence>
<comment type="caution">
    <text evidence="2">The sequence shown here is derived from an EMBL/GenBank/DDBJ whole genome shotgun (WGS) entry which is preliminary data.</text>
</comment>
<gene>
    <name evidence="2" type="ORF">DI533_10615</name>
</gene>
<proteinExistence type="predicted"/>
<keyword evidence="2" id="KW-0969">Cilium</keyword>
<protein>
    <submittedName>
        <fullName evidence="2">Flagellar biosynthesis protein FlgL</fullName>
    </submittedName>
</protein>
<keyword evidence="2" id="KW-0282">Flagellum</keyword>
<dbReference type="SUPFAM" id="SSF64518">
    <property type="entry name" value="Phase 1 flagellin"/>
    <property type="match status" value="1"/>
</dbReference>
<evidence type="ECO:0000313" key="3">
    <source>
        <dbReference type="Proteomes" id="UP000248975"/>
    </source>
</evidence>